<evidence type="ECO:0000259" key="2">
    <source>
        <dbReference type="Pfam" id="PF20231"/>
    </source>
</evidence>
<keyword evidence="4" id="KW-1185">Reference proteome</keyword>
<sequence>MEAGDTRSPPHINRASLLSRSSSFHGRIHELGPPPPVVSHLDSDSNISPYPRQLSRSHTSPSIPFGHLRTPIAHSSSFNSPGSGWHSPPIYADRSALPSPWDVSSQPLLPPSHSVLLSSSPTPTSSSYDYHNISNSDSDLLRSWQETLLDGLFDRILPVSFAPTVRDSRAKIKWGRHVSDEDRLLVLLRVVKKLGFSSVGHLLHAMFTYRRHPTVDILIGHFLRGADSDRRMHPIAIVDLIWRHSKSGLAEAAKFGFENQPQFQIPQYALPPSLRLKSHTPVMPFESTNQCTRHKLLSWSLNNVVAHLDKRADAILHDVNNGLVRSPINHLTWDTILSFNPTHIQEHLATEFPAAFIIFTTLATNRGARQLLSTEVGSMMEGQDPASSSPHDLDDAMLENEDPYPYELSDSEHVKSTTEATHDAHEHGKPTNMLRDPWLGTTAMLLVLLFFRYKYAIVFPTLIGLFLYTCNTHRDVFTVLGRIGLTISYESVRVLLGILANDADTQLKAWGALLHAGSRQPHFLLLFDNVNKMQRAWQHTLGHSDTLQSGTAATLIQLEDVKDGALRSAPVLENVRAKKRLALTTDELHRDINWAHINAIGIGTILRAWVKHIPGLRKHREKVEAIFRVQHAKHPLRLRKSTIHPMRVTDADESSTVGTASVLRNLVFDQLAILASWLGAWFLFICGDQLSIDRLRKIKLYMAKSSTPQNRHEWVLPIIQLWHLKWNWQKAIVKLHWFKETGSHTFGLHHDADLLQRRNYNPERCDFHPTHHLLEDTFDAHVLDILRLLCEEQTGYSYPRSVHLLDLLESYFSIDGRLDALLYEDIYELAELAYCRYLTTAAGEAALDGAQTYVHWPDATESESDVTVQQMTTESHGLTTTRSHPKRRNVAASKEINTGGGDQLLGTTINFLRVTFWYLALSSAIAEGDIGRVFEIIKLLRFSFWGTNSTNYGNELLELACNFLYEFPADLCDAIFDNYLVNTSGLPGHWIELDLLQEHYNFWIKRLFGEKSYGFNTTHLSEHIALNIKGFSELRDLFPHLFGYARRSGKHTDSSTRNDINELGHHYRQDEVHMFRRGRSHHTVGNEFAAGYDRLASGVCVDFIRRTAHGGSVHGDDVPTVDSTDPVFTEHLPSAPVVVSSAGEMLVEKFVVENE</sequence>
<reference evidence="3 4" key="1">
    <citation type="journal article" date="2015" name="Fungal Genet. Biol.">
        <title>Evolution of novel wood decay mechanisms in Agaricales revealed by the genome sequences of Fistulina hepatica and Cylindrobasidium torrendii.</title>
        <authorList>
            <person name="Floudas D."/>
            <person name="Held B.W."/>
            <person name="Riley R."/>
            <person name="Nagy L.G."/>
            <person name="Koehler G."/>
            <person name="Ransdell A.S."/>
            <person name="Younus H."/>
            <person name="Chow J."/>
            <person name="Chiniquy J."/>
            <person name="Lipzen A."/>
            <person name="Tritt A."/>
            <person name="Sun H."/>
            <person name="Haridas S."/>
            <person name="LaButti K."/>
            <person name="Ohm R.A."/>
            <person name="Kues U."/>
            <person name="Blanchette R.A."/>
            <person name="Grigoriev I.V."/>
            <person name="Minto R.E."/>
            <person name="Hibbett D.S."/>
        </authorList>
    </citation>
    <scope>NUCLEOTIDE SEQUENCE [LARGE SCALE GENOMIC DNA]</scope>
    <source>
        <strain evidence="3 4">ATCC 64428</strain>
    </source>
</reference>
<dbReference type="InterPro" id="IPR046496">
    <property type="entry name" value="DUF6589"/>
</dbReference>
<proteinExistence type="predicted"/>
<dbReference type="Proteomes" id="UP000054144">
    <property type="component" value="Unassembled WGS sequence"/>
</dbReference>
<dbReference type="OrthoDB" id="3033641at2759"/>
<feature type="domain" description="DUF6589" evidence="2">
    <location>
        <begin position="580"/>
        <end position="1051"/>
    </location>
</feature>
<dbReference type="EMBL" id="KN882018">
    <property type="protein sequence ID" value="KIY46989.1"/>
    <property type="molecule type" value="Genomic_DNA"/>
</dbReference>
<dbReference type="Pfam" id="PF20231">
    <property type="entry name" value="DUF6589"/>
    <property type="match status" value="1"/>
</dbReference>
<name>A0A0D7A9C9_9AGAR</name>
<feature type="region of interest" description="Disordered" evidence="1">
    <location>
        <begin position="408"/>
        <end position="432"/>
    </location>
</feature>
<feature type="compositionally biased region" description="Polar residues" evidence="1">
    <location>
        <begin position="44"/>
        <end position="62"/>
    </location>
</feature>
<evidence type="ECO:0000313" key="4">
    <source>
        <dbReference type="Proteomes" id="UP000054144"/>
    </source>
</evidence>
<evidence type="ECO:0000313" key="3">
    <source>
        <dbReference type="EMBL" id="KIY46989.1"/>
    </source>
</evidence>
<evidence type="ECO:0000256" key="1">
    <source>
        <dbReference type="SAM" id="MobiDB-lite"/>
    </source>
</evidence>
<dbReference type="AlphaFoldDB" id="A0A0D7A9C9"/>
<organism evidence="3 4">
    <name type="scientific">Fistulina hepatica ATCC 64428</name>
    <dbReference type="NCBI Taxonomy" id="1128425"/>
    <lineage>
        <taxon>Eukaryota</taxon>
        <taxon>Fungi</taxon>
        <taxon>Dikarya</taxon>
        <taxon>Basidiomycota</taxon>
        <taxon>Agaricomycotina</taxon>
        <taxon>Agaricomycetes</taxon>
        <taxon>Agaricomycetidae</taxon>
        <taxon>Agaricales</taxon>
        <taxon>Fistulinaceae</taxon>
        <taxon>Fistulina</taxon>
    </lineage>
</organism>
<accession>A0A0D7A9C9</accession>
<gene>
    <name evidence="3" type="ORF">FISHEDRAFT_46222</name>
</gene>
<protein>
    <recommendedName>
        <fullName evidence="2">DUF6589 domain-containing protein</fullName>
    </recommendedName>
</protein>
<feature type="region of interest" description="Disordered" evidence="1">
    <location>
        <begin position="24"/>
        <end position="66"/>
    </location>
</feature>
<feature type="compositionally biased region" description="Basic and acidic residues" evidence="1">
    <location>
        <begin position="410"/>
        <end position="429"/>
    </location>
</feature>